<evidence type="ECO:0000313" key="1">
    <source>
        <dbReference type="EMBL" id="POM25748.1"/>
    </source>
</evidence>
<comment type="caution">
    <text evidence="1">The sequence shown here is derived from an EMBL/GenBank/DDBJ whole genome shotgun (WGS) entry which is preliminary data.</text>
</comment>
<proteinExistence type="predicted"/>
<reference evidence="1 2" key="1">
    <citation type="journal article" date="2017" name="Chemistry">
        <title>Isolation, Biosynthesis and Chemical Modifications of Rubterolones A-F: Rare Tropolone Alkaloids from Actinomadura sp. 5-2.</title>
        <authorList>
            <person name="Guo H."/>
            <person name="Benndorf R."/>
            <person name="Leichnitz D."/>
            <person name="Klassen J.L."/>
            <person name="Vollmers J."/>
            <person name="Gorls H."/>
            <person name="Steinacker M."/>
            <person name="Weigel C."/>
            <person name="Dahse H.M."/>
            <person name="Kaster A.K."/>
            <person name="de Beer Z.W."/>
            <person name="Poulsen M."/>
            <person name="Beemelmanns C."/>
        </authorList>
    </citation>
    <scope>NUCLEOTIDE SEQUENCE [LARGE SCALE GENOMIC DNA]</scope>
    <source>
        <strain evidence="1 2">5-2</strain>
    </source>
</reference>
<organism evidence="1 2">
    <name type="scientific">Actinomadura rubteroloni</name>
    <dbReference type="NCBI Taxonomy" id="1926885"/>
    <lineage>
        <taxon>Bacteria</taxon>
        <taxon>Bacillati</taxon>
        <taxon>Actinomycetota</taxon>
        <taxon>Actinomycetes</taxon>
        <taxon>Streptosporangiales</taxon>
        <taxon>Thermomonosporaceae</taxon>
        <taxon>Actinomadura</taxon>
    </lineage>
</organism>
<dbReference type="Proteomes" id="UP000242367">
    <property type="component" value="Unassembled WGS sequence"/>
</dbReference>
<dbReference type="EMBL" id="MTBP01000001">
    <property type="protein sequence ID" value="POM25748.1"/>
    <property type="molecule type" value="Genomic_DNA"/>
</dbReference>
<keyword evidence="2" id="KW-1185">Reference proteome</keyword>
<accession>A0A2P4UL18</accession>
<name>A0A2P4UL18_9ACTN</name>
<evidence type="ECO:0000313" key="2">
    <source>
        <dbReference type="Proteomes" id="UP000242367"/>
    </source>
</evidence>
<sequence>MRVVLVTRSHAHGLRSAQAAAHQWSRSPELRSVDLLGLAVIADAPGRRPRPLRDLLELVSGGVPRVWDLPWVEEMRLGTPPAEIQLPAPYLSLAADLRTTTTGEQNG</sequence>
<gene>
    <name evidence="1" type="ORF">BTM25_01310</name>
</gene>
<protein>
    <submittedName>
        <fullName evidence="1">Uncharacterized protein</fullName>
    </submittedName>
</protein>
<dbReference type="AlphaFoldDB" id="A0A2P4UL18"/>